<dbReference type="SUPFAM" id="SSF55681">
    <property type="entry name" value="Class II aaRS and biotin synthetases"/>
    <property type="match status" value="1"/>
</dbReference>
<comment type="function">
    <text evidence="5 6 7">Catalyzes the transfer of endogenously produced octanoic acid from octanoyl-acyl-carrier-protein onto the lipoyl domains of lipoate-dependent enzymes. Lipoyl-ACP can also act as a substrate although octanoyl-ACP is likely to be the physiological substrate.</text>
</comment>
<comment type="subcellular location">
    <subcellularLocation>
        <location evidence="6">Cytoplasm</location>
    </subcellularLocation>
</comment>
<organism evidence="12 13">
    <name type="scientific">Mesosutterella multiformis</name>
    <dbReference type="NCBI Taxonomy" id="2259133"/>
    <lineage>
        <taxon>Bacteria</taxon>
        <taxon>Pseudomonadati</taxon>
        <taxon>Pseudomonadota</taxon>
        <taxon>Betaproteobacteria</taxon>
        <taxon>Burkholderiales</taxon>
        <taxon>Sutterellaceae</taxon>
        <taxon>Mesosutterella</taxon>
    </lineage>
</organism>
<feature type="binding site" evidence="6 9">
    <location>
        <begin position="158"/>
        <end position="160"/>
    </location>
    <ligand>
        <name>substrate</name>
    </ligand>
</feature>
<comment type="caution">
    <text evidence="12">The sequence shown here is derived from an EMBL/GenBank/DDBJ whole genome shotgun (WGS) entry which is preliminary data.</text>
</comment>
<accession>A0A388SCB4</accession>
<evidence type="ECO:0000256" key="4">
    <source>
        <dbReference type="ARBA" id="ARBA00023315"/>
    </source>
</evidence>
<dbReference type="OrthoDB" id="9787061at2"/>
<dbReference type="EC" id="2.3.1.181" evidence="6 7"/>
<dbReference type="PROSITE" id="PS51733">
    <property type="entry name" value="BPL_LPL_CATALYTIC"/>
    <property type="match status" value="1"/>
</dbReference>
<evidence type="ECO:0000313" key="13">
    <source>
        <dbReference type="Proteomes" id="UP000266091"/>
    </source>
</evidence>
<evidence type="ECO:0000256" key="1">
    <source>
        <dbReference type="ARBA" id="ARBA00004821"/>
    </source>
</evidence>
<evidence type="ECO:0000256" key="10">
    <source>
        <dbReference type="PIRSR" id="PIRSR016262-3"/>
    </source>
</evidence>
<name>A0A388SCB4_9BURK</name>
<dbReference type="Pfam" id="PF21948">
    <property type="entry name" value="LplA-B_cat"/>
    <property type="match status" value="1"/>
</dbReference>
<evidence type="ECO:0000256" key="5">
    <source>
        <dbReference type="ARBA" id="ARBA00024732"/>
    </source>
</evidence>
<dbReference type="InterPro" id="IPR000544">
    <property type="entry name" value="Octanoyltransferase"/>
</dbReference>
<protein>
    <recommendedName>
        <fullName evidence="6 7">Octanoyltransferase</fullName>
        <ecNumber evidence="6 7">2.3.1.181</ecNumber>
    </recommendedName>
    <alternativeName>
        <fullName evidence="6">Lipoate-protein ligase B</fullName>
    </alternativeName>
    <alternativeName>
        <fullName evidence="6">Lipoyl/octanoyl transferase</fullName>
    </alternativeName>
    <alternativeName>
        <fullName evidence="6">Octanoyl-[acyl-carrier-protein]-protein N-octanoyltransferase</fullName>
    </alternativeName>
</protein>
<comment type="miscellaneous">
    <text evidence="6">In the reaction, the free carboxyl group of octanoic acid is attached via an amide linkage to the epsilon-amino group of a specific lysine residue of lipoyl domains of lipoate-dependent enzymes.</text>
</comment>
<dbReference type="Proteomes" id="UP000266091">
    <property type="component" value="Unassembled WGS sequence"/>
</dbReference>
<evidence type="ECO:0000313" key="12">
    <source>
        <dbReference type="EMBL" id="GBO93273.1"/>
    </source>
</evidence>
<keyword evidence="4 6" id="KW-0012">Acyltransferase</keyword>
<evidence type="ECO:0000256" key="8">
    <source>
        <dbReference type="PIRSR" id="PIRSR016262-1"/>
    </source>
</evidence>
<dbReference type="InterPro" id="IPR020605">
    <property type="entry name" value="Octanoyltransferase_CS"/>
</dbReference>
<dbReference type="GO" id="GO:0005737">
    <property type="term" value="C:cytoplasm"/>
    <property type="evidence" value="ECO:0007669"/>
    <property type="project" value="UniProtKB-SubCell"/>
</dbReference>
<sequence>MTIKVRRLGIQPYETVWNAMRRFTKDRGSQTADEIWILQHEPVLTLGTQADASNIFPGNTLPVVQSDRGGEVTYHAPGQIVAYPLLDLRRRHLLIRPLVRRIEQAMMDTLIGFGIPARLHDNAPGVYVPSEGGAGEFQGIAKIGALGLKVSRGCSYHGCSLNVSMDLSPFSRINPCGYPGLRTTDMAHAGFRGSYAEAEESLIQHLIKNIEND</sequence>
<dbReference type="PANTHER" id="PTHR10993:SF7">
    <property type="entry name" value="LIPOYLTRANSFERASE 2, MITOCHONDRIAL-RELATED"/>
    <property type="match status" value="1"/>
</dbReference>
<keyword evidence="13" id="KW-1185">Reference proteome</keyword>
<keyword evidence="3 6" id="KW-0808">Transferase</keyword>
<dbReference type="HAMAP" id="MF_00013">
    <property type="entry name" value="LipB"/>
    <property type="match status" value="1"/>
</dbReference>
<dbReference type="Gene3D" id="3.30.930.10">
    <property type="entry name" value="Bira Bifunctional Protein, Domain 2"/>
    <property type="match status" value="1"/>
</dbReference>
<dbReference type="GO" id="GO:0033819">
    <property type="term" value="F:lipoyl(octanoyl) transferase activity"/>
    <property type="evidence" value="ECO:0007669"/>
    <property type="project" value="UniProtKB-EC"/>
</dbReference>
<dbReference type="InterPro" id="IPR045864">
    <property type="entry name" value="aa-tRNA-synth_II/BPL/LPL"/>
</dbReference>
<feature type="binding site" evidence="6 9">
    <location>
        <begin position="145"/>
        <end position="147"/>
    </location>
    <ligand>
        <name>substrate</name>
    </ligand>
</feature>
<comment type="similarity">
    <text evidence="6 7">Belongs to the LipB family.</text>
</comment>
<evidence type="ECO:0000256" key="3">
    <source>
        <dbReference type="ARBA" id="ARBA00022679"/>
    </source>
</evidence>
<feature type="binding site" evidence="6 9">
    <location>
        <begin position="68"/>
        <end position="75"/>
    </location>
    <ligand>
        <name>substrate</name>
    </ligand>
</feature>
<feature type="site" description="Lowers pKa of active site Cys" evidence="6 10">
    <location>
        <position position="142"/>
    </location>
</feature>
<dbReference type="InterPro" id="IPR004143">
    <property type="entry name" value="BPL_LPL_catalytic"/>
</dbReference>
<dbReference type="RefSeq" id="WP_116269682.1">
    <property type="nucleotide sequence ID" value="NZ_BGZJ01000001.1"/>
</dbReference>
<reference evidence="12 13" key="1">
    <citation type="journal article" date="2018" name="Int. J. Syst. Evol. Microbiol.">
        <title>Mesosutterella multiformis gen. nov., sp. nov., a member of the family Sutterellaceae and Sutterella megalosphaeroides sp. nov., isolated from human faeces.</title>
        <authorList>
            <person name="Sakamoto M."/>
            <person name="Ikeyama N."/>
            <person name="Kunihiro T."/>
            <person name="Iino T."/>
            <person name="Yuki M."/>
            <person name="Ohkuma M."/>
        </authorList>
    </citation>
    <scope>NUCLEOTIDE SEQUENCE [LARGE SCALE GENOMIC DNA]</scope>
    <source>
        <strain evidence="12 13">4NBBH2</strain>
    </source>
</reference>
<keyword evidence="2 6" id="KW-0963">Cytoplasm</keyword>
<feature type="domain" description="BPL/LPL catalytic" evidence="11">
    <location>
        <begin position="29"/>
        <end position="213"/>
    </location>
</feature>
<dbReference type="UniPathway" id="UPA00538">
    <property type="reaction ID" value="UER00592"/>
</dbReference>
<comment type="catalytic activity">
    <reaction evidence="6 7">
        <text>octanoyl-[ACP] + L-lysyl-[protein] = N(6)-octanoyl-L-lysyl-[protein] + holo-[ACP] + H(+)</text>
        <dbReference type="Rhea" id="RHEA:17665"/>
        <dbReference type="Rhea" id="RHEA-COMP:9636"/>
        <dbReference type="Rhea" id="RHEA-COMP:9685"/>
        <dbReference type="Rhea" id="RHEA-COMP:9752"/>
        <dbReference type="Rhea" id="RHEA-COMP:9928"/>
        <dbReference type="ChEBI" id="CHEBI:15378"/>
        <dbReference type="ChEBI" id="CHEBI:29969"/>
        <dbReference type="ChEBI" id="CHEBI:64479"/>
        <dbReference type="ChEBI" id="CHEBI:78463"/>
        <dbReference type="ChEBI" id="CHEBI:78809"/>
        <dbReference type="EC" id="2.3.1.181"/>
    </reaction>
</comment>
<gene>
    <name evidence="6 12" type="primary">lipB</name>
    <name evidence="12" type="ORF">MESMUL_06270</name>
</gene>
<dbReference type="GO" id="GO:0009249">
    <property type="term" value="P:protein lipoylation"/>
    <property type="evidence" value="ECO:0007669"/>
    <property type="project" value="InterPro"/>
</dbReference>
<evidence type="ECO:0000256" key="2">
    <source>
        <dbReference type="ARBA" id="ARBA00022490"/>
    </source>
</evidence>
<dbReference type="CDD" id="cd16444">
    <property type="entry name" value="LipB"/>
    <property type="match status" value="1"/>
</dbReference>
<dbReference type="PROSITE" id="PS01313">
    <property type="entry name" value="LIPB"/>
    <property type="match status" value="1"/>
</dbReference>
<evidence type="ECO:0000256" key="6">
    <source>
        <dbReference type="HAMAP-Rule" id="MF_00013"/>
    </source>
</evidence>
<dbReference type="NCBIfam" id="TIGR00214">
    <property type="entry name" value="lipB"/>
    <property type="match status" value="1"/>
</dbReference>
<proteinExistence type="inferred from homology"/>
<evidence type="ECO:0000256" key="7">
    <source>
        <dbReference type="PIRNR" id="PIRNR016262"/>
    </source>
</evidence>
<feature type="active site" description="Acyl-thioester intermediate" evidence="6 8">
    <location>
        <position position="176"/>
    </location>
</feature>
<evidence type="ECO:0000259" key="11">
    <source>
        <dbReference type="PROSITE" id="PS51733"/>
    </source>
</evidence>
<dbReference type="PIRSF" id="PIRSF016262">
    <property type="entry name" value="LPLase"/>
    <property type="match status" value="1"/>
</dbReference>
<dbReference type="AlphaFoldDB" id="A0A388SCB4"/>
<dbReference type="PANTHER" id="PTHR10993">
    <property type="entry name" value="OCTANOYLTRANSFERASE"/>
    <property type="match status" value="1"/>
</dbReference>
<dbReference type="EMBL" id="BGZJ01000001">
    <property type="protein sequence ID" value="GBO93273.1"/>
    <property type="molecule type" value="Genomic_DNA"/>
</dbReference>
<dbReference type="FunFam" id="3.30.930.10:FF:000020">
    <property type="entry name" value="Octanoyltransferase"/>
    <property type="match status" value="1"/>
</dbReference>
<dbReference type="NCBIfam" id="NF010922">
    <property type="entry name" value="PRK14342.1"/>
    <property type="match status" value="1"/>
</dbReference>
<comment type="pathway">
    <text evidence="1 6 7">Protein modification; protein lipoylation via endogenous pathway; protein N(6)-(lipoyl)lysine from octanoyl-[acyl-carrier-protein]: step 1/2.</text>
</comment>
<evidence type="ECO:0000256" key="9">
    <source>
        <dbReference type="PIRSR" id="PIRSR016262-2"/>
    </source>
</evidence>